<feature type="transmembrane region" description="Helical" evidence="1">
    <location>
        <begin position="29"/>
        <end position="45"/>
    </location>
</feature>
<evidence type="ECO:0000256" key="1">
    <source>
        <dbReference type="SAM" id="Phobius"/>
    </source>
</evidence>
<accession>A0A3N5B0R0</accession>
<protein>
    <submittedName>
        <fullName evidence="2">Uncharacterized protein</fullName>
    </submittedName>
</protein>
<organism evidence="2 3">
    <name type="scientific">Thermodesulfitimonas autotrophica</name>
    <dbReference type="NCBI Taxonomy" id="1894989"/>
    <lineage>
        <taxon>Bacteria</taxon>
        <taxon>Bacillati</taxon>
        <taxon>Bacillota</taxon>
        <taxon>Clostridia</taxon>
        <taxon>Thermoanaerobacterales</taxon>
        <taxon>Thermoanaerobacteraceae</taxon>
        <taxon>Thermodesulfitimonas</taxon>
    </lineage>
</organism>
<dbReference type="EMBL" id="RKRE01000001">
    <property type="protein sequence ID" value="RPF49220.1"/>
    <property type="molecule type" value="Genomic_DNA"/>
</dbReference>
<dbReference type="RefSeq" id="WP_170157633.1">
    <property type="nucleotide sequence ID" value="NZ_RKRE01000001.1"/>
</dbReference>
<keyword evidence="1" id="KW-0472">Membrane</keyword>
<sequence>MLYPEEDKYSLNDGEEGSSLFITERIEDYLALSVAAAILVIVLLFW</sequence>
<name>A0A3N5B0R0_9THEO</name>
<dbReference type="AlphaFoldDB" id="A0A3N5B0R0"/>
<dbReference type="Proteomes" id="UP000282654">
    <property type="component" value="Unassembled WGS sequence"/>
</dbReference>
<gene>
    <name evidence="2" type="ORF">EDD75_0024</name>
</gene>
<keyword evidence="3" id="KW-1185">Reference proteome</keyword>
<evidence type="ECO:0000313" key="2">
    <source>
        <dbReference type="EMBL" id="RPF49220.1"/>
    </source>
</evidence>
<evidence type="ECO:0000313" key="3">
    <source>
        <dbReference type="Proteomes" id="UP000282654"/>
    </source>
</evidence>
<comment type="caution">
    <text evidence="2">The sequence shown here is derived from an EMBL/GenBank/DDBJ whole genome shotgun (WGS) entry which is preliminary data.</text>
</comment>
<reference evidence="2 3" key="1">
    <citation type="submission" date="2018-11" db="EMBL/GenBank/DDBJ databases">
        <title>Genomic Encyclopedia of Type Strains, Phase IV (KMG-IV): sequencing the most valuable type-strain genomes for metagenomic binning, comparative biology and taxonomic classification.</title>
        <authorList>
            <person name="Goeker M."/>
        </authorList>
    </citation>
    <scope>NUCLEOTIDE SEQUENCE [LARGE SCALE GENOMIC DNA]</scope>
    <source>
        <strain evidence="2 3">DSM 102936</strain>
    </source>
</reference>
<proteinExistence type="predicted"/>
<keyword evidence="1" id="KW-0812">Transmembrane</keyword>
<keyword evidence="1" id="KW-1133">Transmembrane helix</keyword>